<dbReference type="Gene3D" id="3.90.1720.10">
    <property type="entry name" value="endopeptidase domain like (from Nostoc punctiforme)"/>
    <property type="match status" value="1"/>
</dbReference>
<keyword evidence="7" id="KW-1185">Reference proteome</keyword>
<name>A0ABR7QWX7_9GAMM</name>
<keyword evidence="4" id="KW-0788">Thiol protease</keyword>
<keyword evidence="3" id="KW-0378">Hydrolase</keyword>
<comment type="similarity">
    <text evidence="1">Belongs to the peptidase C40 family.</text>
</comment>
<organism evidence="6 7">
    <name type="scientific">Frischella japonica</name>
    <dbReference type="NCBI Taxonomy" id="2741544"/>
    <lineage>
        <taxon>Bacteria</taxon>
        <taxon>Pseudomonadati</taxon>
        <taxon>Pseudomonadota</taxon>
        <taxon>Gammaproteobacteria</taxon>
        <taxon>Orbales</taxon>
        <taxon>Orbaceae</taxon>
        <taxon>Frischella</taxon>
    </lineage>
</organism>
<proteinExistence type="inferred from homology"/>
<evidence type="ECO:0000313" key="7">
    <source>
        <dbReference type="Proteomes" id="UP000651208"/>
    </source>
</evidence>
<keyword evidence="2" id="KW-0645">Protease</keyword>
<sequence length="139" mass="16002">MHKKMTVNEFVKKVIGTKWVDRACTFDEMDCWGLVILYYRHVLGIELKKITGYQSKNTTIQNEAIPESIRNWKPCEKSNNAVFLAYVGDLPSHVGVVIDNHMLHAKGNEIQGGQVQYNKLEAIEKAYTKVEYYQYADIS</sequence>
<evidence type="ECO:0000256" key="1">
    <source>
        <dbReference type="ARBA" id="ARBA00007074"/>
    </source>
</evidence>
<comment type="caution">
    <text evidence="6">The sequence shown here is derived from an EMBL/GenBank/DDBJ whole genome shotgun (WGS) entry which is preliminary data.</text>
</comment>
<reference evidence="6 7" key="1">
    <citation type="submission" date="2020-06" db="EMBL/GenBank/DDBJ databases">
        <title>Frischella cerana isolated from Apis cerana gut homogenate.</title>
        <authorList>
            <person name="Wolter L.A."/>
            <person name="Suenami S."/>
            <person name="Miyazaki R."/>
        </authorList>
    </citation>
    <scope>NUCLEOTIDE SEQUENCE [LARGE SCALE GENOMIC DNA]</scope>
    <source>
        <strain evidence="6 7">Ac13</strain>
    </source>
</reference>
<dbReference type="Proteomes" id="UP000651208">
    <property type="component" value="Unassembled WGS sequence"/>
</dbReference>
<dbReference type="SUPFAM" id="SSF54001">
    <property type="entry name" value="Cysteine proteinases"/>
    <property type="match status" value="1"/>
</dbReference>
<gene>
    <name evidence="6" type="ORF">FcAc13_05345</name>
</gene>
<dbReference type="InterPro" id="IPR038765">
    <property type="entry name" value="Papain-like_cys_pep_sf"/>
</dbReference>
<evidence type="ECO:0000259" key="5">
    <source>
        <dbReference type="Pfam" id="PF00877"/>
    </source>
</evidence>
<dbReference type="RefSeq" id="WP_187755182.1">
    <property type="nucleotide sequence ID" value="NZ_JABURY010000012.1"/>
</dbReference>
<dbReference type="InterPro" id="IPR000064">
    <property type="entry name" value="NLP_P60_dom"/>
</dbReference>
<protein>
    <submittedName>
        <fullName evidence="6">C40 family peptidase</fullName>
    </submittedName>
</protein>
<evidence type="ECO:0000256" key="3">
    <source>
        <dbReference type="ARBA" id="ARBA00022801"/>
    </source>
</evidence>
<dbReference type="EMBL" id="JABURY010000012">
    <property type="protein sequence ID" value="MBC9130733.1"/>
    <property type="molecule type" value="Genomic_DNA"/>
</dbReference>
<dbReference type="Pfam" id="PF00877">
    <property type="entry name" value="NLPC_P60"/>
    <property type="match status" value="1"/>
</dbReference>
<evidence type="ECO:0000256" key="4">
    <source>
        <dbReference type="ARBA" id="ARBA00022807"/>
    </source>
</evidence>
<feature type="domain" description="NlpC/P60" evidence="5">
    <location>
        <begin position="27"/>
        <end position="117"/>
    </location>
</feature>
<accession>A0ABR7QWX7</accession>
<evidence type="ECO:0000256" key="2">
    <source>
        <dbReference type="ARBA" id="ARBA00022670"/>
    </source>
</evidence>
<evidence type="ECO:0000313" key="6">
    <source>
        <dbReference type="EMBL" id="MBC9130733.1"/>
    </source>
</evidence>